<dbReference type="RefSeq" id="WP_252742389.1">
    <property type="nucleotide sequence ID" value="NZ_JAMXIB010000018.1"/>
</dbReference>
<dbReference type="CDD" id="cd06558">
    <property type="entry name" value="crotonase-like"/>
    <property type="match status" value="1"/>
</dbReference>
<comment type="caution">
    <text evidence="1">The sequence shown here is derived from an EMBL/GenBank/DDBJ whole genome shotgun (WGS) entry which is preliminary data.</text>
</comment>
<dbReference type="PANTHER" id="PTHR11941:SF45">
    <property type="entry name" value="ENOYL-COA DELTA ISOMERASE 1, MITOCHONDRIAL"/>
    <property type="match status" value="1"/>
</dbReference>
<evidence type="ECO:0000313" key="1">
    <source>
        <dbReference type="EMBL" id="MCO5726017.1"/>
    </source>
</evidence>
<accession>A0ABT1B189</accession>
<name>A0ABT1B189_9FLAO</name>
<dbReference type="PANTHER" id="PTHR11941">
    <property type="entry name" value="ENOYL-COA HYDRATASE-RELATED"/>
    <property type="match status" value="1"/>
</dbReference>
<organism evidence="1 2">
    <name type="scientific">Robiginitalea marina</name>
    <dbReference type="NCBI Taxonomy" id="2954105"/>
    <lineage>
        <taxon>Bacteria</taxon>
        <taxon>Pseudomonadati</taxon>
        <taxon>Bacteroidota</taxon>
        <taxon>Flavobacteriia</taxon>
        <taxon>Flavobacteriales</taxon>
        <taxon>Flavobacteriaceae</taxon>
        <taxon>Robiginitalea</taxon>
    </lineage>
</organism>
<dbReference type="Gene3D" id="3.90.226.10">
    <property type="entry name" value="2-enoyl-CoA Hydratase, Chain A, domain 1"/>
    <property type="match status" value="1"/>
</dbReference>
<proteinExistence type="predicted"/>
<dbReference type="SUPFAM" id="SSF52096">
    <property type="entry name" value="ClpP/crotonase"/>
    <property type="match status" value="1"/>
</dbReference>
<keyword evidence="2" id="KW-1185">Reference proteome</keyword>
<evidence type="ECO:0000313" key="2">
    <source>
        <dbReference type="Proteomes" id="UP001206312"/>
    </source>
</evidence>
<dbReference type="Pfam" id="PF00378">
    <property type="entry name" value="ECH_1"/>
    <property type="match status" value="1"/>
</dbReference>
<dbReference type="InterPro" id="IPR029045">
    <property type="entry name" value="ClpP/crotonase-like_dom_sf"/>
</dbReference>
<sequence>MQTLKRIDHPGYTILQMDRGKVNALNAAMVTELREAFRVLESDPSVRGVILAGKPHYFSAGLDLIELIGYDPQQISDFFEAFGALYVQLARFPKPLISAITGHSPAGGCVLAIACDNRYMAEGDAYTIGLNEVAVNIQISQNLIEAYAFWMGEGLASRYLLEGKLLSGPEALSAGLVDALVPLEGVLERAETQMQLYLKADPEIWANTKKKVRKAWLDRLDPDASLSLKEAAALWWKPEIRRKMEAYVQSFSNKKNT</sequence>
<reference evidence="1 2" key="1">
    <citation type="submission" date="2022-06" db="EMBL/GenBank/DDBJ databases">
        <authorList>
            <person name="Xuan X."/>
        </authorList>
    </citation>
    <scope>NUCLEOTIDE SEQUENCE [LARGE SCALE GENOMIC DNA]</scope>
    <source>
        <strain evidence="1 2">2V75</strain>
    </source>
</reference>
<dbReference type="EMBL" id="JAMXIB010000018">
    <property type="protein sequence ID" value="MCO5726017.1"/>
    <property type="molecule type" value="Genomic_DNA"/>
</dbReference>
<dbReference type="InterPro" id="IPR001753">
    <property type="entry name" value="Enoyl-CoA_hydra/iso"/>
</dbReference>
<protein>
    <submittedName>
        <fullName evidence="1">Enoyl-CoA hydratase/isomerase family protein</fullName>
    </submittedName>
</protein>
<gene>
    <name evidence="1" type="ORF">NG653_14225</name>
</gene>
<dbReference type="Proteomes" id="UP001206312">
    <property type="component" value="Unassembled WGS sequence"/>
</dbReference>